<organism evidence="1 3">
    <name type="scientific">Methanosphaera cuniculi</name>
    <dbReference type="NCBI Taxonomy" id="1077256"/>
    <lineage>
        <taxon>Archaea</taxon>
        <taxon>Methanobacteriati</taxon>
        <taxon>Methanobacteriota</taxon>
        <taxon>Methanomada group</taxon>
        <taxon>Methanobacteria</taxon>
        <taxon>Methanobacteriales</taxon>
        <taxon>Methanobacteriaceae</taxon>
        <taxon>Methanosphaera</taxon>
    </lineage>
</organism>
<accession>A0A2A2HDS3</accession>
<name>A0A2A2HDS3_9EURY</name>
<evidence type="ECO:0000313" key="2">
    <source>
        <dbReference type="EMBL" id="PWL08136.1"/>
    </source>
</evidence>
<dbReference type="EMBL" id="LMVN01000011">
    <property type="protein sequence ID" value="PAV07547.1"/>
    <property type="molecule type" value="Genomic_DNA"/>
</dbReference>
<protein>
    <submittedName>
        <fullName evidence="1">Uncharacterized protein</fullName>
    </submittedName>
</protein>
<reference evidence="1 3" key="2">
    <citation type="journal article" date="2017" name="BMC Genomics">
        <title>Genomic analysis of methanogenic archaea reveals a shift towards energy conservation.</title>
        <authorList>
            <person name="Gilmore S.P."/>
            <person name="Henske J.K."/>
            <person name="Sexton J.A."/>
            <person name="Solomon K.V."/>
            <person name="Seppala S."/>
            <person name="Yoo J.I."/>
            <person name="Huyett L.M."/>
            <person name="Pressman A."/>
            <person name="Cogan J.Z."/>
            <person name="Kivenson V."/>
            <person name="Peng X."/>
            <person name="Tan Y."/>
            <person name="Valentine D.L."/>
            <person name="O'Malley M.A."/>
        </authorList>
    </citation>
    <scope>NUCLEOTIDE SEQUENCE [LARGE SCALE GENOMIC DNA]</scope>
    <source>
        <strain evidence="1 3">1R-7</strain>
    </source>
</reference>
<keyword evidence="3" id="KW-1185">Reference proteome</keyword>
<reference evidence="2 4" key="1">
    <citation type="submission" date="2016-04" db="EMBL/GenBank/DDBJ databases">
        <title>Genome sequence of Methanosphaera cuniculi DSM 4103.</title>
        <authorList>
            <person name="Poehlein A."/>
            <person name="Seedorf H."/>
            <person name="Daniel R."/>
        </authorList>
    </citation>
    <scope>NUCLEOTIDE SEQUENCE [LARGE SCALE GENOMIC DNA]</scope>
    <source>
        <strain evidence="2 4">DSM 4103</strain>
    </source>
</reference>
<sequence length="121" mass="14624">MESKQKIIQNINPDTEKNQFIKDYIEKTQFQPQIQNGIKEFIEHHKKEIENTPIEYPVTETQINHVRLLLDKIRVAKIDSELCDSFVNDVQFIDLMDIESIKYNIRELNWFYELYVPYCKI</sequence>
<dbReference type="Proteomes" id="UP000246004">
    <property type="component" value="Unassembled WGS sequence"/>
</dbReference>
<dbReference type="Proteomes" id="UP000217528">
    <property type="component" value="Unassembled WGS sequence"/>
</dbReference>
<dbReference type="EMBL" id="LWMS01000031">
    <property type="protein sequence ID" value="PWL08136.1"/>
    <property type="molecule type" value="Genomic_DNA"/>
</dbReference>
<evidence type="ECO:0000313" key="4">
    <source>
        <dbReference type="Proteomes" id="UP000246004"/>
    </source>
</evidence>
<proteinExistence type="predicted"/>
<evidence type="ECO:0000313" key="3">
    <source>
        <dbReference type="Proteomes" id="UP000217528"/>
    </source>
</evidence>
<gene>
    <name evidence="1" type="ORF">ASJ82_07675</name>
    <name evidence="2" type="ORF">MSCUN_10670</name>
</gene>
<dbReference type="AlphaFoldDB" id="A0A2A2HDS3"/>
<comment type="caution">
    <text evidence="1">The sequence shown here is derived from an EMBL/GenBank/DDBJ whole genome shotgun (WGS) entry which is preliminary data.</text>
</comment>
<evidence type="ECO:0000313" key="1">
    <source>
        <dbReference type="EMBL" id="PAV07547.1"/>
    </source>
</evidence>
<dbReference type="RefSeq" id="WP_095608431.1">
    <property type="nucleotide sequence ID" value="NZ_LMVN01000011.1"/>
</dbReference>